<dbReference type="EMBL" id="JAMZIH010000018">
    <property type="protein sequence ID" value="KAJ1680232.1"/>
    <property type="molecule type" value="Genomic_DNA"/>
</dbReference>
<accession>A0ACC1HYA3</accession>
<organism evidence="1 2">
    <name type="scientific">Spiromyces aspiralis</name>
    <dbReference type="NCBI Taxonomy" id="68401"/>
    <lineage>
        <taxon>Eukaryota</taxon>
        <taxon>Fungi</taxon>
        <taxon>Fungi incertae sedis</taxon>
        <taxon>Zoopagomycota</taxon>
        <taxon>Kickxellomycotina</taxon>
        <taxon>Kickxellomycetes</taxon>
        <taxon>Kickxellales</taxon>
        <taxon>Kickxellaceae</taxon>
        <taxon>Spiromyces</taxon>
    </lineage>
</organism>
<evidence type="ECO:0000313" key="1">
    <source>
        <dbReference type="EMBL" id="KAJ1680232.1"/>
    </source>
</evidence>
<keyword evidence="2" id="KW-1185">Reference proteome</keyword>
<reference evidence="1" key="1">
    <citation type="submission" date="2022-06" db="EMBL/GenBank/DDBJ databases">
        <title>Phylogenomic reconstructions and comparative analyses of Kickxellomycotina fungi.</title>
        <authorList>
            <person name="Reynolds N.K."/>
            <person name="Stajich J.E."/>
            <person name="Barry K."/>
            <person name="Grigoriev I.V."/>
            <person name="Crous P."/>
            <person name="Smith M.E."/>
        </authorList>
    </citation>
    <scope>NUCLEOTIDE SEQUENCE</scope>
    <source>
        <strain evidence="1">RSA 2271</strain>
    </source>
</reference>
<gene>
    <name evidence="1" type="ORF">EV182_000429</name>
</gene>
<dbReference type="Proteomes" id="UP001145114">
    <property type="component" value="Unassembled WGS sequence"/>
</dbReference>
<name>A0ACC1HYA3_9FUNG</name>
<proteinExistence type="predicted"/>
<protein>
    <submittedName>
        <fullName evidence="1">Uncharacterized protein</fullName>
    </submittedName>
</protein>
<sequence length="472" mass="53196">MATSFSDEQQKKIYAKYLATDIRERQQALDQYKQYHTEYKDLSRTLRDLPSETEYDITVPLGPLAFMPGKLIHTNEILVLLGDNWFVERSAAQAATIADRRGVFLEKKIEEYEEQVRLLKMKMEGRTSSIDFGLEQTHEVNEEGEPIIEIKEELKSDSEHAGAEDVSAQVDTPTIKSSVVETSTAAIDGGLYDAKIKDYSSLDKESRDFLELLRRAEEEEVAEGWRRVEPEEDKAGGEQKTKTSALPSLPSTSDGNKKGILKKSSPLTYTKEVKPATPKKSVCFGEVAQALTHEEEEEEEEHIKLSKDKVSQNTKATLFNSLVQPVIKENKSMEYDEDKMEQDLLMREVAQAYYQRRRVLMRSHKLDKAPSVAEEVLESIPGVGFKDQVEQDASEREDEEQEEEEAQTSGGGMRVQIPADAELESAAKRLDAPPPVVSASDHKQQQQQQAETGEGTTGKKMSRFKMARLGLI</sequence>
<evidence type="ECO:0000313" key="2">
    <source>
        <dbReference type="Proteomes" id="UP001145114"/>
    </source>
</evidence>
<comment type="caution">
    <text evidence="1">The sequence shown here is derived from an EMBL/GenBank/DDBJ whole genome shotgun (WGS) entry which is preliminary data.</text>
</comment>